<protein>
    <submittedName>
        <fullName evidence="1">Uncharacterized protein</fullName>
    </submittedName>
</protein>
<evidence type="ECO:0000313" key="2">
    <source>
        <dbReference type="Proteomes" id="UP000233551"/>
    </source>
</evidence>
<organism evidence="1 2">
    <name type="scientific">Punica granatum</name>
    <name type="common">Pomegranate</name>
    <dbReference type="NCBI Taxonomy" id="22663"/>
    <lineage>
        <taxon>Eukaryota</taxon>
        <taxon>Viridiplantae</taxon>
        <taxon>Streptophyta</taxon>
        <taxon>Embryophyta</taxon>
        <taxon>Tracheophyta</taxon>
        <taxon>Spermatophyta</taxon>
        <taxon>Magnoliopsida</taxon>
        <taxon>eudicotyledons</taxon>
        <taxon>Gunneridae</taxon>
        <taxon>Pentapetalae</taxon>
        <taxon>rosids</taxon>
        <taxon>malvids</taxon>
        <taxon>Myrtales</taxon>
        <taxon>Lythraceae</taxon>
        <taxon>Punica</taxon>
    </lineage>
</organism>
<dbReference type="EMBL" id="PGOL01001816">
    <property type="protein sequence ID" value="PKI54025.1"/>
    <property type="molecule type" value="Genomic_DNA"/>
</dbReference>
<proteinExistence type="predicted"/>
<sequence length="128" mass="14090">MHVTESGSVCDKRNEDSINQNSCVQLEDRTISNNNQLSSAEISSIRPGGSRTAASIRDNEVLHTCGLAPQKPEMGSHGSELRRLLEPPPSAEASCFLCVFCPSLDGRWGWWRRRSWPAGVVVFVLFGC</sequence>
<comment type="caution">
    <text evidence="1">The sequence shown here is derived from an EMBL/GenBank/DDBJ whole genome shotgun (WGS) entry which is preliminary data.</text>
</comment>
<dbReference type="AlphaFoldDB" id="A0A2I0JCQ5"/>
<name>A0A2I0JCQ5_PUNGR</name>
<accession>A0A2I0JCQ5</accession>
<reference evidence="1 2" key="1">
    <citation type="submission" date="2017-11" db="EMBL/GenBank/DDBJ databases">
        <title>De-novo sequencing of pomegranate (Punica granatum L.) genome.</title>
        <authorList>
            <person name="Akparov Z."/>
            <person name="Amiraslanov A."/>
            <person name="Hajiyeva S."/>
            <person name="Abbasov M."/>
            <person name="Kaur K."/>
            <person name="Hamwieh A."/>
            <person name="Solovyev V."/>
            <person name="Salamov A."/>
            <person name="Braich B."/>
            <person name="Kosarev P."/>
            <person name="Mahmoud A."/>
            <person name="Hajiyev E."/>
            <person name="Babayeva S."/>
            <person name="Izzatullayeva V."/>
            <person name="Mammadov A."/>
            <person name="Mammadov A."/>
            <person name="Sharifova S."/>
            <person name="Ojaghi J."/>
            <person name="Eynullazada K."/>
            <person name="Bayramov B."/>
            <person name="Abdulazimova A."/>
            <person name="Shahmuradov I."/>
        </authorList>
    </citation>
    <scope>NUCLEOTIDE SEQUENCE [LARGE SCALE GENOMIC DNA]</scope>
    <source>
        <strain evidence="2">cv. AG2017</strain>
        <tissue evidence="1">Leaf</tissue>
    </source>
</reference>
<evidence type="ECO:0000313" key="1">
    <source>
        <dbReference type="EMBL" id="PKI54025.1"/>
    </source>
</evidence>
<gene>
    <name evidence="1" type="ORF">CRG98_025572</name>
</gene>
<dbReference type="Proteomes" id="UP000233551">
    <property type="component" value="Unassembled WGS sequence"/>
</dbReference>
<keyword evidence="2" id="KW-1185">Reference proteome</keyword>